<feature type="repeat" description="ANK" evidence="3">
    <location>
        <begin position="847"/>
        <end position="879"/>
    </location>
</feature>
<dbReference type="Pfam" id="PF22939">
    <property type="entry name" value="WHD_GPIID"/>
    <property type="match status" value="1"/>
</dbReference>
<gene>
    <name evidence="7" type="ORF">JMJ35_005846</name>
</gene>
<feature type="repeat" description="ANK" evidence="3">
    <location>
        <begin position="1149"/>
        <end position="1181"/>
    </location>
</feature>
<keyword evidence="4" id="KW-0732">Signal</keyword>
<dbReference type="Proteomes" id="UP001166286">
    <property type="component" value="Unassembled WGS sequence"/>
</dbReference>
<keyword evidence="2 3" id="KW-0040">ANK repeat</keyword>
<feature type="domain" description="Nephrocystin 3-like N-terminal" evidence="6">
    <location>
        <begin position="250"/>
        <end position="411"/>
    </location>
</feature>
<dbReference type="Pfam" id="PF00023">
    <property type="entry name" value="Ank"/>
    <property type="match status" value="2"/>
</dbReference>
<feature type="repeat" description="ANK" evidence="3">
    <location>
        <begin position="1116"/>
        <end position="1148"/>
    </location>
</feature>
<dbReference type="PROSITE" id="PS50297">
    <property type="entry name" value="ANK_REP_REGION"/>
    <property type="match status" value="11"/>
</dbReference>
<dbReference type="GO" id="GO:0005737">
    <property type="term" value="C:cytoplasm"/>
    <property type="evidence" value="ECO:0007669"/>
    <property type="project" value="TreeGrafter"/>
</dbReference>
<comment type="caution">
    <text evidence="7">The sequence shown here is derived from an EMBL/GenBank/DDBJ whole genome shotgun (WGS) entry which is preliminary data.</text>
</comment>
<dbReference type="InterPro" id="IPR002110">
    <property type="entry name" value="Ankyrin_rpt"/>
</dbReference>
<feature type="chain" id="PRO_5041454011" description="Ankyrin repeat protein" evidence="4">
    <location>
        <begin position="23"/>
        <end position="1240"/>
    </location>
</feature>
<keyword evidence="8" id="KW-1185">Reference proteome</keyword>
<dbReference type="Pfam" id="PF12796">
    <property type="entry name" value="Ank_2"/>
    <property type="match status" value="4"/>
</dbReference>
<evidence type="ECO:0000259" key="6">
    <source>
        <dbReference type="Pfam" id="PF24883"/>
    </source>
</evidence>
<dbReference type="EMBL" id="JAFEKC020000013">
    <property type="protein sequence ID" value="KAK0511273.1"/>
    <property type="molecule type" value="Genomic_DNA"/>
</dbReference>
<feature type="signal peptide" evidence="4">
    <location>
        <begin position="1"/>
        <end position="22"/>
    </location>
</feature>
<sequence length="1240" mass="137266">MDPLSLAASVAGLVSLVLQVSGTIGSYCKSVKDVPKSVEEISRELLLLVSALQQLENFLKNLPLKQSMFDQSSLLATVLISCRDSIDGIASKLHGPKKDGKFPTLDRLKWPFGESEIQKRLEALRRCTATFQFTLTVEGCELLSQTSQKAVQSLELQLNTSRKVLELTKNVHIMTASASEASRVSTHVAEILELVSTFQSTGGSIQRISDDVRTLNLRSQEAKETKILDWLSSVENSSKHRAICDRRVPGTGQWLLDCRRFGRWLEHANPVLWCTGGPGVGKTVLTSLVIDHIIQQKLSADRGLAYFYFDYREQDTQTPTVVVASLLRQLAAQKADFPQILLDYYENYKQDQARGSTTELLHVFNQVCLTFDLCYIVIDALDECKKTSRKEILPILKGLDLGLVHLFVTSRPHSHDIKQHLDKAEQVQVEASEADIKNYCYRMMDDNETTHELVDGDLRSHVADTVSQNAQGMFLLPVLQMQVIIEAMTKAEIKKSLHNLSTNLSQAFEDTIERISNEPRNRQQIAMQSLMWISHARSQLRIIELQHALATQVGDTKFDEDTLLQAKLVVDCCFGLIVLDNESSIVRLVHHTLQDFLQARQQPHFANEETQITKICLTYLCLSGSEISSMHRQEHGLHSPQVSNSLDDFPLLGYAAAHWGHHAQNAHSNEIEDIALKFLRSASNVSRAEQSRSQPPSSPADLLRFRDIRRTRSRANLRGLHIAAGFGLDKLIHLLLNEDPDADVRDNYGNTALHEAACNGHLEATSALVKRGAAVDSRDVDGTTPIYLAVSFAHEELILKLLEHGADPNAVCLDGWTPLHEAADKGHINIVSLLLDNKASVHSTSARGLNALHRAAGRGHIEIVKLLLKRGCPVDALTRDEWTPLHGASSSGNYKTVRLLLEYNAAIDHQSADGRSPLHRACRGGHSLTVSMLLEKGANILLLDLTGNIPLHRAAKCGNAKIARLLLDHDASTVVAQITALNASGRTPRGEASYSGHWKTAALLRREEVFHHQFDPGPDHELATAVTDGNLSRVQELINNGADINQPEDDYLTPLHLAFLTGNEAIARVLLENNATLNAKSNEGWTTLHCAAKKGIESAIRLCLDHGADIKARTRDGQTALHKVCKSGSVASTKLLVERGAELEAADDWGWRPLHTASAAGFKDIVELLIAEGADLGAIDKEGRTVQACAAGAGHHALVEYLRMERHRKDVENHRKNVERHRKYVETVLEPDRNANIEWA</sequence>
<dbReference type="Pfam" id="PF24883">
    <property type="entry name" value="NPHP3_N"/>
    <property type="match status" value="1"/>
</dbReference>
<evidence type="ECO:0000256" key="2">
    <source>
        <dbReference type="ARBA" id="ARBA00023043"/>
    </source>
</evidence>
<dbReference type="InterPro" id="IPR036770">
    <property type="entry name" value="Ankyrin_rpt-contain_sf"/>
</dbReference>
<evidence type="ECO:0000256" key="1">
    <source>
        <dbReference type="ARBA" id="ARBA00022737"/>
    </source>
</evidence>
<dbReference type="AlphaFoldDB" id="A0AA39V0M5"/>
<dbReference type="InterPro" id="IPR054471">
    <property type="entry name" value="GPIID_WHD"/>
</dbReference>
<dbReference type="PROSITE" id="PS50088">
    <property type="entry name" value="ANK_REPEAT"/>
    <property type="match status" value="11"/>
</dbReference>
<evidence type="ECO:0000259" key="5">
    <source>
        <dbReference type="Pfam" id="PF22939"/>
    </source>
</evidence>
<dbReference type="InterPro" id="IPR027417">
    <property type="entry name" value="P-loop_NTPase"/>
</dbReference>
<reference evidence="7" key="1">
    <citation type="submission" date="2023-03" db="EMBL/GenBank/DDBJ databases">
        <title>Complete genome of Cladonia borealis.</title>
        <authorList>
            <person name="Park H."/>
        </authorList>
    </citation>
    <scope>NUCLEOTIDE SEQUENCE</scope>
    <source>
        <strain evidence="7">ANT050790</strain>
    </source>
</reference>
<accession>A0AA39V0M5</accession>
<feature type="repeat" description="ANK" evidence="3">
    <location>
        <begin position="748"/>
        <end position="780"/>
    </location>
</feature>
<dbReference type="Gene3D" id="1.25.40.20">
    <property type="entry name" value="Ankyrin repeat-containing domain"/>
    <property type="match status" value="5"/>
</dbReference>
<dbReference type="Gene3D" id="3.40.50.300">
    <property type="entry name" value="P-loop containing nucleotide triphosphate hydrolases"/>
    <property type="match status" value="1"/>
</dbReference>
<feature type="repeat" description="ANK" evidence="3">
    <location>
        <begin position="1083"/>
        <end position="1115"/>
    </location>
</feature>
<proteinExistence type="predicted"/>
<evidence type="ECO:0000313" key="8">
    <source>
        <dbReference type="Proteomes" id="UP001166286"/>
    </source>
</evidence>
<feature type="repeat" description="ANK" evidence="3">
    <location>
        <begin position="781"/>
        <end position="813"/>
    </location>
</feature>
<protein>
    <recommendedName>
        <fullName evidence="9">Ankyrin repeat protein</fullName>
    </recommendedName>
</protein>
<evidence type="ECO:0000313" key="7">
    <source>
        <dbReference type="EMBL" id="KAK0511273.1"/>
    </source>
</evidence>
<evidence type="ECO:0000256" key="3">
    <source>
        <dbReference type="PROSITE-ProRule" id="PRU00023"/>
    </source>
</evidence>
<feature type="repeat" description="ANK" evidence="3">
    <location>
        <begin position="1050"/>
        <end position="1082"/>
    </location>
</feature>
<dbReference type="PANTHER" id="PTHR23206">
    <property type="entry name" value="MASK PROTEIN"/>
    <property type="match status" value="1"/>
</dbReference>
<feature type="repeat" description="ANK" evidence="3">
    <location>
        <begin position="880"/>
        <end position="912"/>
    </location>
</feature>
<dbReference type="InterPro" id="IPR051631">
    <property type="entry name" value="Ankyrin-KH/SAM_domain"/>
</dbReference>
<feature type="repeat" description="ANK" evidence="3">
    <location>
        <begin position="814"/>
        <end position="846"/>
    </location>
</feature>
<dbReference type="PRINTS" id="PR01415">
    <property type="entry name" value="ANKYRIN"/>
</dbReference>
<organism evidence="7 8">
    <name type="scientific">Cladonia borealis</name>
    <dbReference type="NCBI Taxonomy" id="184061"/>
    <lineage>
        <taxon>Eukaryota</taxon>
        <taxon>Fungi</taxon>
        <taxon>Dikarya</taxon>
        <taxon>Ascomycota</taxon>
        <taxon>Pezizomycotina</taxon>
        <taxon>Lecanoromycetes</taxon>
        <taxon>OSLEUM clade</taxon>
        <taxon>Lecanoromycetidae</taxon>
        <taxon>Lecanorales</taxon>
        <taxon>Lecanorineae</taxon>
        <taxon>Cladoniaceae</taxon>
        <taxon>Cladonia</taxon>
    </lineage>
</organism>
<dbReference type="InterPro" id="IPR056884">
    <property type="entry name" value="NPHP3-like_N"/>
</dbReference>
<evidence type="ECO:0008006" key="9">
    <source>
        <dbReference type="Google" id="ProtNLM"/>
    </source>
</evidence>
<evidence type="ECO:0000256" key="4">
    <source>
        <dbReference type="SAM" id="SignalP"/>
    </source>
</evidence>
<name>A0AA39V0M5_9LECA</name>
<feature type="repeat" description="ANK" evidence="3">
    <location>
        <begin position="946"/>
        <end position="978"/>
    </location>
</feature>
<dbReference type="SMART" id="SM00248">
    <property type="entry name" value="ANK"/>
    <property type="match status" value="14"/>
</dbReference>
<dbReference type="SUPFAM" id="SSF52540">
    <property type="entry name" value="P-loop containing nucleoside triphosphate hydrolases"/>
    <property type="match status" value="1"/>
</dbReference>
<dbReference type="PANTHER" id="PTHR23206:SF7">
    <property type="entry name" value="PROTEIN KINASE DOMAIN-CONTAINING PROTEIN"/>
    <property type="match status" value="1"/>
</dbReference>
<dbReference type="SUPFAM" id="SSF48403">
    <property type="entry name" value="Ankyrin repeat"/>
    <property type="match status" value="2"/>
</dbReference>
<feature type="repeat" description="ANK" evidence="3">
    <location>
        <begin position="913"/>
        <end position="945"/>
    </location>
</feature>
<keyword evidence="1" id="KW-0677">Repeat</keyword>
<feature type="domain" description="GPI inositol-deacylase winged helix" evidence="5">
    <location>
        <begin position="523"/>
        <end position="599"/>
    </location>
</feature>